<protein>
    <submittedName>
        <fullName evidence="11">Zinc finger protein Gfi-1b-like</fullName>
    </submittedName>
</protein>
<feature type="region of interest" description="Disordered" evidence="8">
    <location>
        <begin position="215"/>
        <end position="240"/>
    </location>
</feature>
<feature type="domain" description="C2H2-type" evidence="9">
    <location>
        <begin position="321"/>
        <end position="345"/>
    </location>
</feature>
<keyword evidence="4 7" id="KW-0863">Zinc-finger</keyword>
<name>A0A8U0WC90_9MUSC</name>
<evidence type="ECO:0000256" key="6">
    <source>
        <dbReference type="ARBA" id="ARBA00023242"/>
    </source>
</evidence>
<keyword evidence="10" id="KW-1185">Reference proteome</keyword>
<dbReference type="SUPFAM" id="SSF57667">
    <property type="entry name" value="beta-beta-alpha zinc fingers"/>
    <property type="match status" value="2"/>
</dbReference>
<dbReference type="PROSITE" id="PS50157">
    <property type="entry name" value="ZINC_FINGER_C2H2_2"/>
    <property type="match status" value="4"/>
</dbReference>
<keyword evidence="2" id="KW-0479">Metal-binding</keyword>
<evidence type="ECO:0000313" key="11">
    <source>
        <dbReference type="RefSeq" id="XP_037883147.1"/>
    </source>
</evidence>
<dbReference type="Gene3D" id="3.30.160.60">
    <property type="entry name" value="Classic Zinc Finger"/>
    <property type="match status" value="2"/>
</dbReference>
<feature type="domain" description="C2H2-type" evidence="9">
    <location>
        <begin position="263"/>
        <end position="291"/>
    </location>
</feature>
<dbReference type="PANTHER" id="PTHR24394:SF29">
    <property type="entry name" value="MYONEURIN"/>
    <property type="match status" value="1"/>
</dbReference>
<dbReference type="SMART" id="SM00355">
    <property type="entry name" value="ZnF_C2H2"/>
    <property type="match status" value="4"/>
</dbReference>
<accession>A0A8U0WC90</accession>
<dbReference type="InterPro" id="IPR013087">
    <property type="entry name" value="Znf_C2H2_type"/>
</dbReference>
<evidence type="ECO:0000256" key="8">
    <source>
        <dbReference type="SAM" id="MobiDB-lite"/>
    </source>
</evidence>
<dbReference type="GO" id="GO:0005634">
    <property type="term" value="C:nucleus"/>
    <property type="evidence" value="ECO:0007669"/>
    <property type="project" value="UniProtKB-SubCell"/>
</dbReference>
<proteinExistence type="predicted"/>
<evidence type="ECO:0000313" key="10">
    <source>
        <dbReference type="Proteomes" id="UP000092443"/>
    </source>
</evidence>
<evidence type="ECO:0000259" key="9">
    <source>
        <dbReference type="PROSITE" id="PS50157"/>
    </source>
</evidence>
<dbReference type="Proteomes" id="UP000092443">
    <property type="component" value="Unplaced"/>
</dbReference>
<keyword evidence="5" id="KW-0862">Zinc</keyword>
<dbReference type="GO" id="GO:0000981">
    <property type="term" value="F:DNA-binding transcription factor activity, RNA polymerase II-specific"/>
    <property type="evidence" value="ECO:0007669"/>
    <property type="project" value="TreeGrafter"/>
</dbReference>
<dbReference type="RefSeq" id="XP_037883147.1">
    <property type="nucleotide sequence ID" value="XM_038027219.1"/>
</dbReference>
<evidence type="ECO:0000256" key="7">
    <source>
        <dbReference type="PROSITE-ProRule" id="PRU00042"/>
    </source>
</evidence>
<evidence type="ECO:0000256" key="4">
    <source>
        <dbReference type="ARBA" id="ARBA00022771"/>
    </source>
</evidence>
<sequence length="385" mass="43073">MEINANYINLVDYPFYEDYGNLPNTYTDFAWLIGGHDNAGAEPVQQYGSASTLIADQRTAEVCSATSMQSDLLQNHQIVGYSERSGTFQRPYHPFDLGSTNQSLAPDPSHAICWSPDSLIQLTCQNPFNYTPSTPIDKPDDYPTTIHEIEQRIAVERDEQSQQCDSYPISTKGSLEGGPYNSGSNNIANADIINAAFLPEISGFAKSAYVQAPVGTSAAQSKKRKRDVAGFGESPSSLNYPKRKQIHSNVAEVDGIKLPDGAFKCLMCDKECSKMYGLKQHINVAHSGERLHRCTSCGKRFDTRESLERHGLRHTNSGKMFKCQECPKDYHQKSDLNRHIKEKHTRAPLGCHLCTKRYSRKDHLLKHINTHLNPKRRGKPAQSHS</sequence>
<evidence type="ECO:0000256" key="1">
    <source>
        <dbReference type="ARBA" id="ARBA00004123"/>
    </source>
</evidence>
<dbReference type="FunFam" id="3.30.160.60:FF:000446">
    <property type="entry name" value="Zinc finger protein"/>
    <property type="match status" value="1"/>
</dbReference>
<dbReference type="PROSITE" id="PS00028">
    <property type="entry name" value="ZINC_FINGER_C2H2_1"/>
    <property type="match status" value="4"/>
</dbReference>
<dbReference type="InterPro" id="IPR036236">
    <property type="entry name" value="Znf_C2H2_sf"/>
</dbReference>
<evidence type="ECO:0000256" key="5">
    <source>
        <dbReference type="ARBA" id="ARBA00022833"/>
    </source>
</evidence>
<dbReference type="GeneID" id="119633602"/>
<organism evidence="10 11">
    <name type="scientific">Glossina fuscipes</name>
    <dbReference type="NCBI Taxonomy" id="7396"/>
    <lineage>
        <taxon>Eukaryota</taxon>
        <taxon>Metazoa</taxon>
        <taxon>Ecdysozoa</taxon>
        <taxon>Arthropoda</taxon>
        <taxon>Hexapoda</taxon>
        <taxon>Insecta</taxon>
        <taxon>Pterygota</taxon>
        <taxon>Neoptera</taxon>
        <taxon>Endopterygota</taxon>
        <taxon>Diptera</taxon>
        <taxon>Brachycera</taxon>
        <taxon>Muscomorpha</taxon>
        <taxon>Hippoboscoidea</taxon>
        <taxon>Glossinidae</taxon>
        <taxon>Glossina</taxon>
    </lineage>
</organism>
<dbReference type="KEGG" id="gfs:119633602"/>
<evidence type="ECO:0000256" key="3">
    <source>
        <dbReference type="ARBA" id="ARBA00022737"/>
    </source>
</evidence>
<keyword evidence="3" id="KW-0677">Repeat</keyword>
<evidence type="ECO:0000256" key="2">
    <source>
        <dbReference type="ARBA" id="ARBA00022723"/>
    </source>
</evidence>
<comment type="subcellular location">
    <subcellularLocation>
        <location evidence="1">Nucleus</location>
    </subcellularLocation>
</comment>
<gene>
    <name evidence="11" type="primary">LOC119633602</name>
</gene>
<dbReference type="PANTHER" id="PTHR24394">
    <property type="entry name" value="ZINC FINGER PROTEIN"/>
    <property type="match status" value="1"/>
</dbReference>
<dbReference type="AlphaFoldDB" id="A0A8U0WC90"/>
<keyword evidence="6" id="KW-0539">Nucleus</keyword>
<reference evidence="11" key="1">
    <citation type="submission" date="2025-08" db="UniProtKB">
        <authorList>
            <consortium name="RefSeq"/>
        </authorList>
    </citation>
    <scope>IDENTIFICATION</scope>
    <source>
        <tissue evidence="11">Whole body pupa</tissue>
    </source>
</reference>
<feature type="domain" description="C2H2-type" evidence="9">
    <location>
        <begin position="292"/>
        <end position="319"/>
    </location>
</feature>
<dbReference type="Pfam" id="PF00096">
    <property type="entry name" value="zf-C2H2"/>
    <property type="match status" value="3"/>
</dbReference>
<feature type="domain" description="C2H2-type" evidence="9">
    <location>
        <begin position="349"/>
        <end position="376"/>
    </location>
</feature>
<dbReference type="GO" id="GO:0008270">
    <property type="term" value="F:zinc ion binding"/>
    <property type="evidence" value="ECO:0007669"/>
    <property type="project" value="UniProtKB-KW"/>
</dbReference>